<organism evidence="8 9">
    <name type="scientific">Chromohalobacter japonicus</name>
    <dbReference type="NCBI Taxonomy" id="223900"/>
    <lineage>
        <taxon>Bacteria</taxon>
        <taxon>Pseudomonadati</taxon>
        <taxon>Pseudomonadota</taxon>
        <taxon>Gammaproteobacteria</taxon>
        <taxon>Oceanospirillales</taxon>
        <taxon>Halomonadaceae</taxon>
        <taxon>Chromohalobacter</taxon>
    </lineage>
</organism>
<dbReference type="RefSeq" id="WP_075368479.1">
    <property type="nucleotide sequence ID" value="NZ_MSDQ01000007.1"/>
</dbReference>
<comment type="caution">
    <text evidence="8">The sequence shown here is derived from an EMBL/GenBank/DDBJ whole genome shotgun (WGS) entry which is preliminary data.</text>
</comment>
<dbReference type="PANTHER" id="PTHR33545">
    <property type="entry name" value="UPF0750 MEMBRANE PROTEIN YITT-RELATED"/>
    <property type="match status" value="1"/>
</dbReference>
<evidence type="ECO:0000256" key="2">
    <source>
        <dbReference type="ARBA" id="ARBA00022475"/>
    </source>
</evidence>
<dbReference type="PANTHER" id="PTHR33545:SF5">
    <property type="entry name" value="UPF0750 MEMBRANE PROTEIN YITT"/>
    <property type="match status" value="1"/>
</dbReference>
<dbReference type="EMBL" id="MSDQ01000007">
    <property type="protein sequence ID" value="OLO12270.1"/>
    <property type="molecule type" value="Genomic_DNA"/>
</dbReference>
<accession>A0A1Q8TF16</accession>
<evidence type="ECO:0000256" key="3">
    <source>
        <dbReference type="ARBA" id="ARBA00022692"/>
    </source>
</evidence>
<sequence>MKVSWRSWLTLLEGCLLVALGVRLLQSADLLVSGTAGLSLLISDLLPVSFGITFFVINLPFYGLAFKQLGRDFTLRTLLSVTLLSVLSDTLTATHPLGNTHPVVCAIAAGLLIGLGLALLFRANASLGGLNILALYLERRVGWHAGRTTLCCDLLLLLLAVIVYPWTQVAGSALAFLTLSAVLGRYHRKTSSQRQQPVDDDDETAHIPRRKGALSPHRASIARLRPLNEEG</sequence>
<evidence type="ECO:0000256" key="5">
    <source>
        <dbReference type="ARBA" id="ARBA00023136"/>
    </source>
</evidence>
<feature type="transmembrane region" description="Helical" evidence="7">
    <location>
        <begin position="169"/>
        <end position="186"/>
    </location>
</feature>
<keyword evidence="5 7" id="KW-0472">Membrane</keyword>
<feature type="transmembrane region" description="Helical" evidence="7">
    <location>
        <begin position="37"/>
        <end position="61"/>
    </location>
</feature>
<evidence type="ECO:0000313" key="9">
    <source>
        <dbReference type="Proteomes" id="UP000186806"/>
    </source>
</evidence>
<keyword evidence="9" id="KW-1185">Reference proteome</keyword>
<dbReference type="STRING" id="223900.GCA_000821045_00642"/>
<dbReference type="InterPro" id="IPR003740">
    <property type="entry name" value="YitT"/>
</dbReference>
<protein>
    <submittedName>
        <fullName evidence="8">Membrane protein</fullName>
    </submittedName>
</protein>
<evidence type="ECO:0000313" key="8">
    <source>
        <dbReference type="EMBL" id="OLO12270.1"/>
    </source>
</evidence>
<dbReference type="Pfam" id="PF02588">
    <property type="entry name" value="YitT_membrane"/>
    <property type="match status" value="1"/>
</dbReference>
<gene>
    <name evidence="8" type="ORF">BTW10_05040</name>
</gene>
<dbReference type="AlphaFoldDB" id="A0A1Q8TF16"/>
<dbReference type="Proteomes" id="UP000186806">
    <property type="component" value="Unassembled WGS sequence"/>
</dbReference>
<comment type="subcellular location">
    <subcellularLocation>
        <location evidence="1">Cell membrane</location>
        <topology evidence="1">Multi-pass membrane protein</topology>
    </subcellularLocation>
</comment>
<name>A0A1Q8TF16_9GAMM</name>
<dbReference type="InterPro" id="IPR051461">
    <property type="entry name" value="UPF0750_membrane"/>
</dbReference>
<proteinExistence type="predicted"/>
<evidence type="ECO:0000256" key="7">
    <source>
        <dbReference type="SAM" id="Phobius"/>
    </source>
</evidence>
<evidence type="ECO:0000256" key="4">
    <source>
        <dbReference type="ARBA" id="ARBA00022989"/>
    </source>
</evidence>
<dbReference type="GO" id="GO:0005886">
    <property type="term" value="C:plasma membrane"/>
    <property type="evidence" value="ECO:0007669"/>
    <property type="project" value="UniProtKB-SubCell"/>
</dbReference>
<keyword evidence="2" id="KW-1003">Cell membrane</keyword>
<feature type="transmembrane region" description="Helical" evidence="7">
    <location>
        <begin position="100"/>
        <end position="121"/>
    </location>
</feature>
<reference evidence="8 9" key="1">
    <citation type="submission" date="2016-12" db="EMBL/GenBank/DDBJ databases">
        <title>Draft genome sequences of strains Salinicola socius SMB35, Salinicola sp. MH3R3-1 and Chromohalobacter sp. SMB17 from the Verkhnekamsk potash mining region of Russia.</title>
        <authorList>
            <person name="Mavrodi D.V."/>
            <person name="Olsson B.E."/>
            <person name="Korsakova E.S."/>
            <person name="Pyankova A."/>
            <person name="Mavrodi O.V."/>
            <person name="Plotnikova E.G."/>
        </authorList>
    </citation>
    <scope>NUCLEOTIDE SEQUENCE [LARGE SCALE GENOMIC DNA]</scope>
    <source>
        <strain evidence="8 9">SMB17</strain>
    </source>
</reference>
<feature type="region of interest" description="Disordered" evidence="6">
    <location>
        <begin position="190"/>
        <end position="218"/>
    </location>
</feature>
<keyword evidence="4 7" id="KW-1133">Transmembrane helix</keyword>
<evidence type="ECO:0000256" key="1">
    <source>
        <dbReference type="ARBA" id="ARBA00004651"/>
    </source>
</evidence>
<evidence type="ECO:0000256" key="6">
    <source>
        <dbReference type="SAM" id="MobiDB-lite"/>
    </source>
</evidence>
<keyword evidence="3 7" id="KW-0812">Transmembrane</keyword>